<proteinExistence type="predicted"/>
<dbReference type="Gene3D" id="3.40.50.10170">
    <property type="match status" value="1"/>
</dbReference>
<dbReference type="InterPro" id="IPR043168">
    <property type="entry name" value="DegV_C"/>
</dbReference>
<comment type="caution">
    <text evidence="2">The sequence shown here is derived from an EMBL/GenBank/DDBJ whole genome shotgun (WGS) entry which is preliminary data.</text>
</comment>
<gene>
    <name evidence="3" type="ORF">C0175_00325</name>
    <name evidence="2" type="ORF">C0189_00760</name>
</gene>
<dbReference type="RefSeq" id="WP_424587115.1">
    <property type="nucleotide sequence ID" value="NZ_JBNARP010000056.1"/>
</dbReference>
<dbReference type="InterPro" id="IPR003797">
    <property type="entry name" value="DegV"/>
</dbReference>
<dbReference type="Gene3D" id="3.30.1180.10">
    <property type="match status" value="1"/>
</dbReference>
<sequence>MIKIVVDSTAYLGKEFVELNDIKVVPIRIFYKGRDFKEGEEISIEEFYQFLKNADEFPKTSQPSPDDFISVFKPILEKGDSAISILISEKVSGTINSARLAIETLKTNTIKIIDSRSSIYAIRYLTEHALNLIKNGLDFDTVYNETSKVVERLRDRFALSEIRYLGASGRIKKEIALIGSVLSVKPVFSFTNGLIKLEGIFRSFNKAKEYLKKFITNEFREFGLEKIAIMYGLNKDEANEFGEYIKEIYGLKPDIIQVGCAIGNYAGPEWLGIGILRGKA</sequence>
<name>A0A2J6WFS0_9BACT</name>
<reference evidence="4 5" key="1">
    <citation type="submission" date="2018-01" db="EMBL/GenBank/DDBJ databases">
        <title>Metagenomic assembled genomes from two thermal pools in the Uzon Caldera, Kamchatka, Russia.</title>
        <authorList>
            <person name="Wilkins L."/>
            <person name="Ettinger C."/>
        </authorList>
    </citation>
    <scope>NUCLEOTIDE SEQUENCE [LARGE SCALE GENOMIC DNA]</scope>
    <source>
        <strain evidence="3">ARK-10</strain>
        <strain evidence="2">ZAV-07</strain>
    </source>
</reference>
<dbReference type="Pfam" id="PF02645">
    <property type="entry name" value="DegV"/>
    <property type="match status" value="1"/>
</dbReference>
<keyword evidence="1" id="KW-0446">Lipid-binding</keyword>
<dbReference type="PROSITE" id="PS51482">
    <property type="entry name" value="DEGV"/>
    <property type="match status" value="1"/>
</dbReference>
<evidence type="ECO:0000313" key="5">
    <source>
        <dbReference type="Proteomes" id="UP000237040"/>
    </source>
</evidence>
<dbReference type="Proteomes" id="UP000237040">
    <property type="component" value="Unassembled WGS sequence"/>
</dbReference>
<evidence type="ECO:0000313" key="3">
    <source>
        <dbReference type="EMBL" id="PMP84269.1"/>
    </source>
</evidence>
<protein>
    <submittedName>
        <fullName evidence="2">DegV family protein</fullName>
    </submittedName>
</protein>
<dbReference type="SUPFAM" id="SSF82549">
    <property type="entry name" value="DAK1/DegV-like"/>
    <property type="match status" value="1"/>
</dbReference>
<dbReference type="AlphaFoldDB" id="A0A2J6WFS0"/>
<evidence type="ECO:0000313" key="4">
    <source>
        <dbReference type="Proteomes" id="UP000236910"/>
    </source>
</evidence>
<dbReference type="EMBL" id="PNIX01000022">
    <property type="protein sequence ID" value="PMP84269.1"/>
    <property type="molecule type" value="Genomic_DNA"/>
</dbReference>
<dbReference type="PANTHER" id="PTHR33434">
    <property type="entry name" value="DEGV DOMAIN-CONTAINING PROTEIN DR_1986-RELATED"/>
    <property type="match status" value="1"/>
</dbReference>
<dbReference type="InterPro" id="IPR050270">
    <property type="entry name" value="DegV_domain_contain"/>
</dbReference>
<dbReference type="PANTHER" id="PTHR33434:SF2">
    <property type="entry name" value="FATTY ACID-BINDING PROTEIN TM_1468"/>
    <property type="match status" value="1"/>
</dbReference>
<dbReference type="NCBIfam" id="TIGR00762">
    <property type="entry name" value="DegV"/>
    <property type="match status" value="1"/>
</dbReference>
<dbReference type="Proteomes" id="UP000236910">
    <property type="component" value="Unassembled WGS sequence"/>
</dbReference>
<dbReference type="EMBL" id="PNIL01000011">
    <property type="protein sequence ID" value="PMP68676.1"/>
    <property type="molecule type" value="Genomic_DNA"/>
</dbReference>
<evidence type="ECO:0000313" key="2">
    <source>
        <dbReference type="EMBL" id="PMP68676.1"/>
    </source>
</evidence>
<accession>A0A2J6WFS0</accession>
<organism evidence="2 5">
    <name type="scientific">Caldisericum exile</name>
    <dbReference type="NCBI Taxonomy" id="693075"/>
    <lineage>
        <taxon>Bacteria</taxon>
        <taxon>Pseudomonadati</taxon>
        <taxon>Caldisericota/Cryosericota group</taxon>
        <taxon>Caldisericota</taxon>
        <taxon>Caldisericia</taxon>
        <taxon>Caldisericales</taxon>
        <taxon>Caldisericaceae</taxon>
        <taxon>Caldisericum</taxon>
    </lineage>
</organism>
<dbReference type="GO" id="GO:0008289">
    <property type="term" value="F:lipid binding"/>
    <property type="evidence" value="ECO:0007669"/>
    <property type="project" value="UniProtKB-KW"/>
</dbReference>
<evidence type="ECO:0000256" key="1">
    <source>
        <dbReference type="ARBA" id="ARBA00023121"/>
    </source>
</evidence>